<evidence type="ECO:0000313" key="9">
    <source>
        <dbReference type="EMBL" id="MFC7272756.1"/>
    </source>
</evidence>
<keyword evidence="2" id="KW-0813">Transport</keyword>
<dbReference type="CDD" id="cd17321">
    <property type="entry name" value="MFS_MMR_MDR_like"/>
    <property type="match status" value="1"/>
</dbReference>
<evidence type="ECO:0000256" key="4">
    <source>
        <dbReference type="ARBA" id="ARBA00022692"/>
    </source>
</evidence>
<feature type="transmembrane region" description="Helical" evidence="7">
    <location>
        <begin position="168"/>
        <end position="194"/>
    </location>
</feature>
<feature type="transmembrane region" description="Helical" evidence="7">
    <location>
        <begin position="84"/>
        <end position="104"/>
    </location>
</feature>
<keyword evidence="6 7" id="KW-0472">Membrane</keyword>
<evidence type="ECO:0000256" key="3">
    <source>
        <dbReference type="ARBA" id="ARBA00022475"/>
    </source>
</evidence>
<evidence type="ECO:0000256" key="5">
    <source>
        <dbReference type="ARBA" id="ARBA00022989"/>
    </source>
</evidence>
<feature type="domain" description="Major facilitator superfamily (MFS) profile" evidence="8">
    <location>
        <begin position="16"/>
        <end position="502"/>
    </location>
</feature>
<feature type="transmembrane region" description="Helical" evidence="7">
    <location>
        <begin position="305"/>
        <end position="323"/>
    </location>
</feature>
<keyword evidence="10" id="KW-1185">Reference proteome</keyword>
<evidence type="ECO:0000256" key="7">
    <source>
        <dbReference type="SAM" id="Phobius"/>
    </source>
</evidence>
<dbReference type="PANTHER" id="PTHR42718">
    <property type="entry name" value="MAJOR FACILITATOR SUPERFAMILY MULTIDRUG TRANSPORTER MFSC"/>
    <property type="match status" value="1"/>
</dbReference>
<organism evidence="9 10">
    <name type="scientific">Paractinoplanes rhizophilus</name>
    <dbReference type="NCBI Taxonomy" id="1416877"/>
    <lineage>
        <taxon>Bacteria</taxon>
        <taxon>Bacillati</taxon>
        <taxon>Actinomycetota</taxon>
        <taxon>Actinomycetes</taxon>
        <taxon>Micromonosporales</taxon>
        <taxon>Micromonosporaceae</taxon>
        <taxon>Paractinoplanes</taxon>
    </lineage>
</organism>
<dbReference type="PROSITE" id="PS50850">
    <property type="entry name" value="MFS"/>
    <property type="match status" value="1"/>
</dbReference>
<evidence type="ECO:0000256" key="2">
    <source>
        <dbReference type="ARBA" id="ARBA00022448"/>
    </source>
</evidence>
<feature type="transmembrane region" description="Helical" evidence="7">
    <location>
        <begin position="335"/>
        <end position="357"/>
    </location>
</feature>
<feature type="transmembrane region" description="Helical" evidence="7">
    <location>
        <begin position="236"/>
        <end position="254"/>
    </location>
</feature>
<feature type="transmembrane region" description="Helical" evidence="7">
    <location>
        <begin position="473"/>
        <end position="499"/>
    </location>
</feature>
<comment type="caution">
    <text evidence="9">The sequence shown here is derived from an EMBL/GenBank/DDBJ whole genome shotgun (WGS) entry which is preliminary data.</text>
</comment>
<dbReference type="RefSeq" id="WP_378964163.1">
    <property type="nucleotide sequence ID" value="NZ_JBHTBJ010000001.1"/>
</dbReference>
<dbReference type="InterPro" id="IPR004638">
    <property type="entry name" value="EmrB-like"/>
</dbReference>
<feature type="transmembrane region" description="Helical" evidence="7">
    <location>
        <begin position="406"/>
        <end position="427"/>
    </location>
</feature>
<feature type="transmembrane region" description="Helical" evidence="7">
    <location>
        <begin position="57"/>
        <end position="77"/>
    </location>
</feature>
<keyword evidence="3" id="KW-1003">Cell membrane</keyword>
<feature type="transmembrane region" description="Helical" evidence="7">
    <location>
        <begin position="363"/>
        <end position="394"/>
    </location>
</feature>
<name>A0ABW2HM32_9ACTN</name>
<gene>
    <name evidence="9" type="ORF">ACFQS1_02080</name>
</gene>
<dbReference type="SUPFAM" id="SSF103473">
    <property type="entry name" value="MFS general substrate transporter"/>
    <property type="match status" value="1"/>
</dbReference>
<dbReference type="Pfam" id="PF07690">
    <property type="entry name" value="MFS_1"/>
    <property type="match status" value="1"/>
</dbReference>
<comment type="subcellular location">
    <subcellularLocation>
        <location evidence="1">Cell membrane</location>
        <topology evidence="1">Multi-pass membrane protein</topology>
    </subcellularLocation>
</comment>
<evidence type="ECO:0000256" key="1">
    <source>
        <dbReference type="ARBA" id="ARBA00004651"/>
    </source>
</evidence>
<feature type="transmembrane region" description="Helical" evidence="7">
    <location>
        <begin position="275"/>
        <end position="293"/>
    </location>
</feature>
<proteinExistence type="predicted"/>
<protein>
    <submittedName>
        <fullName evidence="9">MFS transporter</fullName>
    </submittedName>
</protein>
<keyword evidence="4 7" id="KW-0812">Transmembrane</keyword>
<dbReference type="Proteomes" id="UP001596548">
    <property type="component" value="Unassembled WGS sequence"/>
</dbReference>
<sequence>MTVRDLSISVPRQRRVLSVLVFAAVLIWIDTTILGIALERIADPRTGLGATPGQLQWAVGAYSLLFATALFAAGALGDRYGHRTILVLGLLCFGAASVWAAWAGGATGLILARGLMGLGGAMMMPSSMAIIGATFPPARRAGAIATWSASAGVGVALGPLLGGVLVDHFWWGSVFLVNLPVVGIALAGIAWVVPNPKLAARRRPDPAGLVLSTAGLALLAYGLIEAGQDTDWARARVWAPVLAGLALLAAFTVFEWRSPEPSFDPRLFRNGRFSAGNVALGLLFFGITGQMFYGNFYLQGARGMTALETGLAFLPGAIGLAAGSPLGARLAGRHGVGLVSGIGLLVVTAAFFANLSFGVDTPVAWFCAVGFVSGVAMGLTIAPTVAAVIAVLPVDRMGAGSAVNNTVRQVGSVLGIALLGTILTTAYRDRIAPSLTALPPGARDAAAASAEHTRAVADALQRPGLADAANSSFIGAMHVTAASAALALLLGAALLLVAFRRRPAPEPRTPEVALESV</sequence>
<dbReference type="PANTHER" id="PTHR42718:SF42">
    <property type="entry name" value="EXPORT PROTEIN"/>
    <property type="match status" value="1"/>
</dbReference>
<accession>A0ABW2HM32</accession>
<dbReference type="InterPro" id="IPR036259">
    <property type="entry name" value="MFS_trans_sf"/>
</dbReference>
<evidence type="ECO:0000313" key="10">
    <source>
        <dbReference type="Proteomes" id="UP001596548"/>
    </source>
</evidence>
<reference evidence="10" key="1">
    <citation type="journal article" date="2019" name="Int. J. Syst. Evol. Microbiol.">
        <title>The Global Catalogue of Microorganisms (GCM) 10K type strain sequencing project: providing services to taxonomists for standard genome sequencing and annotation.</title>
        <authorList>
            <consortium name="The Broad Institute Genomics Platform"/>
            <consortium name="The Broad Institute Genome Sequencing Center for Infectious Disease"/>
            <person name="Wu L."/>
            <person name="Ma J."/>
        </authorList>
    </citation>
    <scope>NUCLEOTIDE SEQUENCE [LARGE SCALE GENOMIC DNA]</scope>
    <source>
        <strain evidence="10">XZYJT-10</strain>
    </source>
</reference>
<dbReference type="EMBL" id="JBHTBJ010000001">
    <property type="protein sequence ID" value="MFC7272756.1"/>
    <property type="molecule type" value="Genomic_DNA"/>
</dbReference>
<evidence type="ECO:0000259" key="8">
    <source>
        <dbReference type="PROSITE" id="PS50850"/>
    </source>
</evidence>
<keyword evidence="5 7" id="KW-1133">Transmembrane helix</keyword>
<feature type="transmembrane region" description="Helical" evidence="7">
    <location>
        <begin position="206"/>
        <end position="224"/>
    </location>
</feature>
<evidence type="ECO:0000256" key="6">
    <source>
        <dbReference type="ARBA" id="ARBA00023136"/>
    </source>
</evidence>
<feature type="transmembrane region" description="Helical" evidence="7">
    <location>
        <begin position="16"/>
        <end position="37"/>
    </location>
</feature>
<feature type="transmembrane region" description="Helical" evidence="7">
    <location>
        <begin position="110"/>
        <end position="131"/>
    </location>
</feature>
<dbReference type="InterPro" id="IPR020846">
    <property type="entry name" value="MFS_dom"/>
</dbReference>
<feature type="transmembrane region" description="Helical" evidence="7">
    <location>
        <begin position="143"/>
        <end position="162"/>
    </location>
</feature>
<dbReference type="Gene3D" id="1.20.1250.20">
    <property type="entry name" value="MFS general substrate transporter like domains"/>
    <property type="match status" value="1"/>
</dbReference>
<dbReference type="InterPro" id="IPR011701">
    <property type="entry name" value="MFS"/>
</dbReference>
<dbReference type="NCBIfam" id="TIGR00711">
    <property type="entry name" value="efflux_EmrB"/>
    <property type="match status" value="1"/>
</dbReference>